<sequence>MWVAFIARSGEEAGLLVLHRVSRSGFWEVIDLFGMGGYSVMAESKREREAEKLRRRERKWEKSWLRTLLHANNPQHLSQKTESIVVPNP</sequence>
<evidence type="ECO:0000313" key="1">
    <source>
        <dbReference type="EMBL" id="SPD18058.1"/>
    </source>
</evidence>
<reference evidence="1" key="1">
    <citation type="submission" date="2018-02" db="EMBL/GenBank/DDBJ databases">
        <authorList>
            <person name="Cohen D.B."/>
            <person name="Kent A.D."/>
        </authorList>
    </citation>
    <scope>NUCLEOTIDE SEQUENCE</scope>
</reference>
<name>A0A2N9I0Y9_FAGSY</name>
<dbReference type="AlphaFoldDB" id="A0A2N9I0Y9"/>
<gene>
    <name evidence="1" type="ORF">FSB_LOCUS45940</name>
</gene>
<accession>A0A2N9I0Y9</accession>
<protein>
    <submittedName>
        <fullName evidence="1">Uncharacterized protein</fullName>
    </submittedName>
</protein>
<proteinExistence type="predicted"/>
<dbReference type="EMBL" id="OIVN01004557">
    <property type="protein sequence ID" value="SPD18058.1"/>
    <property type="molecule type" value="Genomic_DNA"/>
</dbReference>
<organism evidence="1">
    <name type="scientific">Fagus sylvatica</name>
    <name type="common">Beechnut</name>
    <dbReference type="NCBI Taxonomy" id="28930"/>
    <lineage>
        <taxon>Eukaryota</taxon>
        <taxon>Viridiplantae</taxon>
        <taxon>Streptophyta</taxon>
        <taxon>Embryophyta</taxon>
        <taxon>Tracheophyta</taxon>
        <taxon>Spermatophyta</taxon>
        <taxon>Magnoliopsida</taxon>
        <taxon>eudicotyledons</taxon>
        <taxon>Gunneridae</taxon>
        <taxon>Pentapetalae</taxon>
        <taxon>rosids</taxon>
        <taxon>fabids</taxon>
        <taxon>Fagales</taxon>
        <taxon>Fagaceae</taxon>
        <taxon>Fagus</taxon>
    </lineage>
</organism>